<gene>
    <name evidence="5" type="primary">MB21D1</name>
    <name evidence="5" type="ORF">BLAG_LOCUS20682</name>
</gene>
<evidence type="ECO:0000259" key="3">
    <source>
        <dbReference type="Pfam" id="PF03281"/>
    </source>
</evidence>
<dbReference type="Gene3D" id="1.10.1410.40">
    <property type="match status" value="1"/>
</dbReference>
<feature type="compositionally biased region" description="Basic and acidic residues" evidence="2">
    <location>
        <begin position="32"/>
        <end position="63"/>
    </location>
</feature>
<dbReference type="OrthoDB" id="5961151at2759"/>
<feature type="region of interest" description="Disordered" evidence="2">
    <location>
        <begin position="1"/>
        <end position="142"/>
    </location>
</feature>
<dbReference type="Pfam" id="PF20266">
    <property type="entry name" value="Mab-21_C"/>
    <property type="match status" value="1"/>
</dbReference>
<dbReference type="Proteomes" id="UP000838412">
    <property type="component" value="Chromosome 6"/>
</dbReference>
<feature type="domain" description="Mab-21-like nucleotidyltransferase" evidence="3">
    <location>
        <begin position="213"/>
        <end position="401"/>
    </location>
</feature>
<dbReference type="AlphaFoldDB" id="A0A8K0EV66"/>
<dbReference type="InterPro" id="IPR024810">
    <property type="entry name" value="MAB21L/cGLR"/>
</dbReference>
<dbReference type="PANTHER" id="PTHR10656">
    <property type="entry name" value="CELL FATE DETERMINING PROTEIN MAB21-RELATED"/>
    <property type="match status" value="1"/>
</dbReference>
<dbReference type="Pfam" id="PF03281">
    <property type="entry name" value="Mab-21"/>
    <property type="match status" value="1"/>
</dbReference>
<dbReference type="PANTHER" id="PTHR10656:SF78">
    <property type="entry name" value="CYCLIC GMP-AMP SYNTHASE-LIKE"/>
    <property type="match status" value="1"/>
</dbReference>
<feature type="compositionally biased region" description="Polar residues" evidence="2">
    <location>
        <begin position="132"/>
        <end position="142"/>
    </location>
</feature>
<feature type="domain" description="Mab-21-like HhH/H2TH-like" evidence="4">
    <location>
        <begin position="417"/>
        <end position="502"/>
    </location>
</feature>
<dbReference type="Gene3D" id="3.30.460.90">
    <property type="match status" value="1"/>
</dbReference>
<evidence type="ECO:0000256" key="2">
    <source>
        <dbReference type="SAM" id="MobiDB-lite"/>
    </source>
</evidence>
<feature type="compositionally biased region" description="Basic and acidic residues" evidence="2">
    <location>
        <begin position="81"/>
        <end position="118"/>
    </location>
</feature>
<proteinExistence type="inferred from homology"/>
<evidence type="ECO:0000313" key="5">
    <source>
        <dbReference type="EMBL" id="CAH1267256.1"/>
    </source>
</evidence>
<keyword evidence="6" id="KW-1185">Reference proteome</keyword>
<comment type="similarity">
    <text evidence="1">Belongs to the mab-21 family.</text>
</comment>
<protein>
    <submittedName>
        <fullName evidence="5">MB21D1 protein</fullName>
    </submittedName>
</protein>
<name>A0A8K0EV66_BRALA</name>
<dbReference type="InterPro" id="IPR046906">
    <property type="entry name" value="Mab-21_HhH/H2TH-like"/>
</dbReference>
<feature type="compositionally biased region" description="Low complexity" evidence="2">
    <location>
        <begin position="121"/>
        <end position="131"/>
    </location>
</feature>
<dbReference type="InterPro" id="IPR046903">
    <property type="entry name" value="Mab-21-like_nuc_Trfase"/>
</dbReference>
<reference evidence="5" key="1">
    <citation type="submission" date="2022-01" db="EMBL/GenBank/DDBJ databases">
        <authorList>
            <person name="Braso-Vives M."/>
        </authorList>
    </citation>
    <scope>NUCLEOTIDE SEQUENCE</scope>
</reference>
<sequence>MPRCGLKKTPAGGAIWKSGLPAGYRKHPSQTAREEESSKETARTPSEKRKSPKTEERHGEGNSEKTYGPVDEKYLSGGAEDASKTVVKETSDAETEDGKIRDSQNPKDEETDSGDRRRGSSRSSSARSQRSTNTAGMCTPNKQAIRRSAEQCLRISLQKAMSNVVRISQEDRSDTSKIYNPIIDGIAEEIKKTAKNEGESDIFQFQRLNSGSYFERLKVDTTDEYDIMFCIYGKVVEDLELAEMEPSLGMVAVKLPENNKSLFRNYATPDGFLSPKKLLNRFRGLVEQAVNTLKKAEADSPFKGLGIELEEQKDGCPAVTLMVSKEEIQISIDLVLALELPKPWPQCTKGWKDGVKHWLTQPEIRAVKRTALHTVAKAAPDDPAGVLWRLSFSQTEKDLFTGHVLNPTDNGNHATTCRKDCLRCMKYIKLQSMLLEVIGPDCGFASYHLKTVLLHAIANRPDGWEKENLVTCLVFVIDELVSFIDERHLPHFFIPGYNLFNPAVFKGQEHLDIVKDQYLRVRRQLIQGRLPQTLNVPLRRSSTRGIKQT</sequence>
<organism evidence="5 6">
    <name type="scientific">Branchiostoma lanceolatum</name>
    <name type="common">Common lancelet</name>
    <name type="synonym">Amphioxus lanceolatum</name>
    <dbReference type="NCBI Taxonomy" id="7740"/>
    <lineage>
        <taxon>Eukaryota</taxon>
        <taxon>Metazoa</taxon>
        <taxon>Chordata</taxon>
        <taxon>Cephalochordata</taxon>
        <taxon>Leptocardii</taxon>
        <taxon>Amphioxiformes</taxon>
        <taxon>Branchiostomatidae</taxon>
        <taxon>Branchiostoma</taxon>
    </lineage>
</organism>
<dbReference type="SMR" id="A0A8K0EV66"/>
<accession>A0A8K0EV66</accession>
<dbReference type="SMART" id="SM01265">
    <property type="entry name" value="Mab-21"/>
    <property type="match status" value="1"/>
</dbReference>
<dbReference type="EMBL" id="OV696691">
    <property type="protein sequence ID" value="CAH1267256.1"/>
    <property type="molecule type" value="Genomic_DNA"/>
</dbReference>
<evidence type="ECO:0000313" key="6">
    <source>
        <dbReference type="Proteomes" id="UP000838412"/>
    </source>
</evidence>
<evidence type="ECO:0000259" key="4">
    <source>
        <dbReference type="Pfam" id="PF20266"/>
    </source>
</evidence>
<evidence type="ECO:0000256" key="1">
    <source>
        <dbReference type="ARBA" id="ARBA00008307"/>
    </source>
</evidence>